<dbReference type="EMBL" id="JACJVP010000043">
    <property type="protein sequence ID" value="MBB6674047.1"/>
    <property type="molecule type" value="Genomic_DNA"/>
</dbReference>
<protein>
    <submittedName>
        <fullName evidence="1">PIG-L family deacetylase</fullName>
    </submittedName>
</protein>
<comment type="caution">
    <text evidence="1">The sequence shown here is derived from an EMBL/GenBank/DDBJ whole genome shotgun (WGS) entry which is preliminary data.</text>
</comment>
<dbReference type="InterPro" id="IPR024078">
    <property type="entry name" value="LmbE-like_dom_sf"/>
</dbReference>
<gene>
    <name evidence="1" type="ORF">H7C19_25535</name>
</gene>
<sequence>MSDRLNILVILAHPDDETGCGGTLARLARAGHRITAVVATDGSRGTQDRQMRPERLAAIRREEMREACRRLGVREVHFLDYEDGTLREQPDLGERLFRVIRIHRPDIAITLDGWRRWELHPDHRALGQLAAEACYLADSVWYYPEHEAMGIAPWKPRELLLFWTEEPNLIVDVSSTAPVRRHAADAHVSQGSPDATFGEKYERWYRSAFPAEAALEEERFRKLFGSELALEV</sequence>
<dbReference type="RefSeq" id="WP_185671908.1">
    <property type="nucleotide sequence ID" value="NZ_JACJVP010000043.1"/>
</dbReference>
<evidence type="ECO:0000313" key="2">
    <source>
        <dbReference type="Proteomes" id="UP000547209"/>
    </source>
</evidence>
<reference evidence="1 2" key="1">
    <citation type="submission" date="2020-08" db="EMBL/GenBank/DDBJ databases">
        <title>Cohnella phylogeny.</title>
        <authorList>
            <person name="Dunlap C."/>
        </authorList>
    </citation>
    <scope>NUCLEOTIDE SEQUENCE [LARGE SCALE GENOMIC DNA]</scope>
    <source>
        <strain evidence="1 2">DSM 28246</strain>
    </source>
</reference>
<dbReference type="PANTHER" id="PTHR12993:SF11">
    <property type="entry name" value="N-ACETYLGLUCOSAMINYL-PHOSPHATIDYLINOSITOL DE-N-ACETYLASE"/>
    <property type="match status" value="1"/>
</dbReference>
<accession>A0A7X0VHD3</accession>
<dbReference type="GO" id="GO:0016811">
    <property type="term" value="F:hydrolase activity, acting on carbon-nitrogen (but not peptide) bonds, in linear amides"/>
    <property type="evidence" value="ECO:0007669"/>
    <property type="project" value="TreeGrafter"/>
</dbReference>
<dbReference type="Gene3D" id="3.40.50.10320">
    <property type="entry name" value="LmbE-like"/>
    <property type="match status" value="1"/>
</dbReference>
<dbReference type="Proteomes" id="UP000547209">
    <property type="component" value="Unassembled WGS sequence"/>
</dbReference>
<dbReference type="Pfam" id="PF02585">
    <property type="entry name" value="PIG-L"/>
    <property type="match status" value="1"/>
</dbReference>
<dbReference type="SUPFAM" id="SSF102588">
    <property type="entry name" value="LmbE-like"/>
    <property type="match status" value="1"/>
</dbReference>
<dbReference type="PANTHER" id="PTHR12993">
    <property type="entry name" value="N-ACETYLGLUCOSAMINYL-PHOSPHATIDYLINOSITOL DE-N-ACETYLASE-RELATED"/>
    <property type="match status" value="1"/>
</dbReference>
<organism evidence="1 2">
    <name type="scientific">Cohnella nanjingensis</name>
    <dbReference type="NCBI Taxonomy" id="1387779"/>
    <lineage>
        <taxon>Bacteria</taxon>
        <taxon>Bacillati</taxon>
        <taxon>Bacillota</taxon>
        <taxon>Bacilli</taxon>
        <taxon>Bacillales</taxon>
        <taxon>Paenibacillaceae</taxon>
        <taxon>Cohnella</taxon>
    </lineage>
</organism>
<name>A0A7X0VHD3_9BACL</name>
<proteinExistence type="predicted"/>
<dbReference type="InterPro" id="IPR003737">
    <property type="entry name" value="GlcNAc_PI_deacetylase-related"/>
</dbReference>
<keyword evidence="2" id="KW-1185">Reference proteome</keyword>
<dbReference type="AlphaFoldDB" id="A0A7X0VHD3"/>
<evidence type="ECO:0000313" key="1">
    <source>
        <dbReference type="EMBL" id="MBB6674047.1"/>
    </source>
</evidence>